<evidence type="ECO:0000256" key="1">
    <source>
        <dbReference type="SAM" id="MobiDB-lite"/>
    </source>
</evidence>
<name>A0A6J4VIE4_9BACT</name>
<dbReference type="EMBL" id="CADCWL010000198">
    <property type="protein sequence ID" value="CAA9577223.1"/>
    <property type="molecule type" value="Genomic_DNA"/>
</dbReference>
<accession>A0A6J4VIE4</accession>
<sequence length="44" mass="4909">EAPRGGRRKRARVRSTTPRRRNDAAPATASGGRIGRRRNPPCRL</sequence>
<gene>
    <name evidence="2" type="ORF">AVDCRST_MAG19-3445</name>
</gene>
<proteinExistence type="predicted"/>
<protein>
    <submittedName>
        <fullName evidence="2">Uncharacterized protein</fullName>
    </submittedName>
</protein>
<evidence type="ECO:0000313" key="2">
    <source>
        <dbReference type="EMBL" id="CAA9577223.1"/>
    </source>
</evidence>
<feature type="non-terminal residue" evidence="2">
    <location>
        <position position="44"/>
    </location>
</feature>
<feature type="region of interest" description="Disordered" evidence="1">
    <location>
        <begin position="1"/>
        <end position="44"/>
    </location>
</feature>
<feature type="compositionally biased region" description="Basic residues" evidence="1">
    <location>
        <begin position="1"/>
        <end position="19"/>
    </location>
</feature>
<feature type="non-terminal residue" evidence="2">
    <location>
        <position position="1"/>
    </location>
</feature>
<feature type="compositionally biased region" description="Basic residues" evidence="1">
    <location>
        <begin position="34"/>
        <end position="44"/>
    </location>
</feature>
<reference evidence="2" key="1">
    <citation type="submission" date="2020-02" db="EMBL/GenBank/DDBJ databases">
        <authorList>
            <person name="Meier V. D."/>
        </authorList>
    </citation>
    <scope>NUCLEOTIDE SEQUENCE</scope>
    <source>
        <strain evidence="2">AVDCRST_MAG19</strain>
    </source>
</reference>
<organism evidence="2">
    <name type="scientific">uncultured Thermomicrobiales bacterium</name>
    <dbReference type="NCBI Taxonomy" id="1645740"/>
    <lineage>
        <taxon>Bacteria</taxon>
        <taxon>Pseudomonadati</taxon>
        <taxon>Thermomicrobiota</taxon>
        <taxon>Thermomicrobia</taxon>
        <taxon>Thermomicrobiales</taxon>
        <taxon>environmental samples</taxon>
    </lineage>
</organism>
<dbReference type="AlphaFoldDB" id="A0A6J4VIE4"/>